<feature type="region of interest" description="Disordered" evidence="1">
    <location>
        <begin position="403"/>
        <end position="424"/>
    </location>
</feature>
<proteinExistence type="predicted"/>
<reference evidence="4" key="3">
    <citation type="submission" date="2025-04" db="UniProtKB">
        <authorList>
            <consortium name="RefSeq"/>
        </authorList>
    </citation>
    <scope>IDENTIFICATION</scope>
    <source>
        <strain evidence="4">CBS 781.70</strain>
    </source>
</reference>
<evidence type="ECO:0000256" key="1">
    <source>
        <dbReference type="SAM" id="MobiDB-lite"/>
    </source>
</evidence>
<dbReference type="EMBL" id="ML975152">
    <property type="protein sequence ID" value="KAF1815136.1"/>
    <property type="molecule type" value="Genomic_DNA"/>
</dbReference>
<keyword evidence="3" id="KW-1185">Reference proteome</keyword>
<evidence type="ECO:0000313" key="2">
    <source>
        <dbReference type="EMBL" id="KAF1815136.1"/>
    </source>
</evidence>
<dbReference type="Proteomes" id="UP000504638">
    <property type="component" value="Unplaced"/>
</dbReference>
<dbReference type="AlphaFoldDB" id="A0A6G1GB28"/>
<gene>
    <name evidence="2 4" type="ORF">P152DRAFT_447389</name>
</gene>
<reference evidence="4" key="2">
    <citation type="submission" date="2020-04" db="EMBL/GenBank/DDBJ databases">
        <authorList>
            <consortium name="NCBI Genome Project"/>
        </authorList>
    </citation>
    <scope>NUCLEOTIDE SEQUENCE</scope>
    <source>
        <strain evidence="4">CBS 781.70</strain>
    </source>
</reference>
<dbReference type="RefSeq" id="XP_033536767.1">
    <property type="nucleotide sequence ID" value="XM_033677990.1"/>
</dbReference>
<accession>A0A6G1GB28</accession>
<feature type="compositionally biased region" description="Acidic residues" evidence="1">
    <location>
        <begin position="191"/>
        <end position="200"/>
    </location>
</feature>
<protein>
    <submittedName>
        <fullName evidence="2 4">Uncharacterized protein</fullName>
    </submittedName>
</protein>
<sequence length="621" mass="67986">MNAQASKASKDRRYTQTLQSNAARSLRSRARSSASTDSSLSETFSTPGDPAAEEGSAEEDDCTEPESQAEDSEKPEVIAPSDGFLQGLDEPGTDGEQDVKDVNTVESCGHQAGHKDDVQHSHIPTPEPSTTGHSIADNRESFPMDITTPVRDFDIHSSGVDVPTPNAQPESPSPRVVEVDDDDYNAVNYIPDDDDDGNDDSIELLEEQDIIQEEAKRPAPRIEDFMDEPDEISHRFSMELEMLSAEEDPASPVNRMELDAPSWNMFQAHTPLFPARKRVRFDETAEHQNTLRGFKAGADQWAVPVEDLSPSMRRMIDGEDNGFSTDDSGDTTDEEMPVWVPSPAANKPTPPRTRSKAKSPRRPLGSGPAIGKFVVEVDSDASICIFNGRTKQIDIITPRKRQTPLSGMSSVTCSTAGNSPRTPMLQLDDVDSDGSPTKYFSTDVMLAGQFNNIGSSGNMFGARVGPPESFMPSNPGSEQSWFDLSDPFTAFDGIGFDEAAENDEQGEVNMGEFLDLEEDDDVAIDDATDAALLVPTTRKRKASSSFRRGSYSVESSKVGAFRRNQEAAKRGGDTRDLEASRVAFATLAEETLMGLPRTKKKRRMSSMSHGGRRFETLFEED</sequence>
<feature type="compositionally biased region" description="Polar residues" evidence="1">
    <location>
        <begin position="403"/>
        <end position="421"/>
    </location>
</feature>
<feature type="region of interest" description="Disordered" evidence="1">
    <location>
        <begin position="1"/>
        <end position="200"/>
    </location>
</feature>
<feature type="compositionally biased region" description="Acidic residues" evidence="1">
    <location>
        <begin position="51"/>
        <end position="70"/>
    </location>
</feature>
<organism evidence="2">
    <name type="scientific">Eremomyces bilateralis CBS 781.70</name>
    <dbReference type="NCBI Taxonomy" id="1392243"/>
    <lineage>
        <taxon>Eukaryota</taxon>
        <taxon>Fungi</taxon>
        <taxon>Dikarya</taxon>
        <taxon>Ascomycota</taxon>
        <taxon>Pezizomycotina</taxon>
        <taxon>Dothideomycetes</taxon>
        <taxon>Dothideomycetes incertae sedis</taxon>
        <taxon>Eremomycetales</taxon>
        <taxon>Eremomycetaceae</taxon>
        <taxon>Eremomyces</taxon>
    </lineage>
</organism>
<feature type="compositionally biased region" description="Acidic residues" evidence="1">
    <location>
        <begin position="327"/>
        <end position="336"/>
    </location>
</feature>
<name>A0A6G1GB28_9PEZI</name>
<feature type="region of interest" description="Disordered" evidence="1">
    <location>
        <begin position="594"/>
        <end position="621"/>
    </location>
</feature>
<evidence type="ECO:0000313" key="4">
    <source>
        <dbReference type="RefSeq" id="XP_033536767.1"/>
    </source>
</evidence>
<feature type="compositionally biased region" description="Low complexity" evidence="1">
    <location>
        <begin position="20"/>
        <end position="41"/>
    </location>
</feature>
<reference evidence="2 4" key="1">
    <citation type="submission" date="2020-01" db="EMBL/GenBank/DDBJ databases">
        <authorList>
            <consortium name="DOE Joint Genome Institute"/>
            <person name="Haridas S."/>
            <person name="Albert R."/>
            <person name="Binder M."/>
            <person name="Bloem J."/>
            <person name="Labutti K."/>
            <person name="Salamov A."/>
            <person name="Andreopoulos B."/>
            <person name="Baker S.E."/>
            <person name="Barry K."/>
            <person name="Bills G."/>
            <person name="Bluhm B.H."/>
            <person name="Cannon C."/>
            <person name="Castanera R."/>
            <person name="Culley D.E."/>
            <person name="Daum C."/>
            <person name="Ezra D."/>
            <person name="Gonzalez J.B."/>
            <person name="Henrissat B."/>
            <person name="Kuo A."/>
            <person name="Liang C."/>
            <person name="Lipzen A."/>
            <person name="Lutzoni F."/>
            <person name="Magnuson J."/>
            <person name="Mondo S."/>
            <person name="Nolan M."/>
            <person name="Ohm R."/>
            <person name="Pangilinan J."/>
            <person name="Park H.-J."/>
            <person name="Ramirez L."/>
            <person name="Alfaro M."/>
            <person name="Sun H."/>
            <person name="Tritt A."/>
            <person name="Yoshinaga Y."/>
            <person name="Zwiers L.-H."/>
            <person name="Turgeon B.G."/>
            <person name="Goodwin S.B."/>
            <person name="Spatafora J.W."/>
            <person name="Crous P.W."/>
            <person name="Grigoriev I.V."/>
        </authorList>
    </citation>
    <scope>NUCLEOTIDE SEQUENCE</scope>
    <source>
        <strain evidence="2 4">CBS 781.70</strain>
    </source>
</reference>
<dbReference type="OrthoDB" id="5399183at2759"/>
<feature type="region of interest" description="Disordered" evidence="1">
    <location>
        <begin position="317"/>
        <end position="369"/>
    </location>
</feature>
<dbReference type="GeneID" id="54418560"/>
<evidence type="ECO:0000313" key="3">
    <source>
        <dbReference type="Proteomes" id="UP000504638"/>
    </source>
</evidence>
<feature type="compositionally biased region" description="Basic and acidic residues" evidence="1">
    <location>
        <begin position="612"/>
        <end position="621"/>
    </location>
</feature>